<gene>
    <name evidence="4" type="ordered locus">Ecym_4125</name>
</gene>
<feature type="compositionally biased region" description="Polar residues" evidence="2">
    <location>
        <begin position="112"/>
        <end position="121"/>
    </location>
</feature>
<dbReference type="HOGENOM" id="CLU_273633_0_0_1"/>
<dbReference type="GeneID" id="11472422"/>
<feature type="domain" description="Sir4 SID" evidence="3">
    <location>
        <begin position="762"/>
        <end position="836"/>
    </location>
</feature>
<dbReference type="Gene3D" id="6.10.140.1820">
    <property type="match status" value="1"/>
</dbReference>
<evidence type="ECO:0000313" key="4">
    <source>
        <dbReference type="EMBL" id="AET39204.1"/>
    </source>
</evidence>
<feature type="compositionally biased region" description="Basic and acidic residues" evidence="2">
    <location>
        <begin position="888"/>
        <end position="898"/>
    </location>
</feature>
<keyword evidence="5" id="KW-1185">Reference proteome</keyword>
<feature type="compositionally biased region" description="Basic and acidic residues" evidence="2">
    <location>
        <begin position="618"/>
        <end position="635"/>
    </location>
</feature>
<feature type="region of interest" description="Disordered" evidence="2">
    <location>
        <begin position="1"/>
        <end position="55"/>
    </location>
</feature>
<dbReference type="Proteomes" id="UP000006790">
    <property type="component" value="Chromosome 4"/>
</dbReference>
<sequence length="1175" mass="132212">MGRLHSRGRSFSNELMTSGNSKRRHDKKRRTVPLSLIGQDDSPSEALRKGPKEKLVSDSVENRIALLKRLKTKSNGHLFDRLKMCTDTEPQEKTPKVQELRQGTGSGLVEPTTATDETSTSSVTKEKVVLGISQGLKSEGYLGLVMDSSDSYMRTINMRSNRVPSQEEMKRLNIDYIPNFSSNKTNANNFKARKLVPNLHGTMETSNCETSRGFDQIPSYKKVYINKGSSKCPDLTKLNSNAFESEPDTASTSTSRHIFSRSASAISLHRFLSGFRYDRKNNHNNHSATLKQLYVNKGINHMDSDGSSSKFTHHNNHNNNNNTTISTNNMNTINTTTNNNRYARIVKLNPNTNHILDTPSTVCSTPELDRYSPDTNGPPVPQLKSTKLPDLRTDKGGAAFRKVSRALDSNRKPTRNTNIQTTLCGSFHDDCAIRNNKLEKYGRSFNHSSELNCMIDSPASNFRNDETCEHAKLKSVNKQCKHHDRKNEHGAAYENKNTKKPSLTTDSADSCEAPKLKPGRKRRKSKSKSDNTQPVASILKSSNGGGDVTFSNQPAVTKKSRSSSPSKRFSRCGFLQLAPMPPPKPLKPPSPNARSPHLNKPMSGSTSPNQKTSNTDISKSRDTERARARKHVTEQKACHGKSKDCHAVNTQCEVCEERHAHDMEIYQAHPTDAYVNTRSNNKNGVHINIASASLSPSRASITGPSPCLSNRCSPCSSNQNDVLQLCPSSILVKEEDPNRSPNSVDINTRDQNELAFLLTAKGAEKHVHNVSRKWKAIKKAKLIRLMEESLASHSPIMSHPNVSSSNNICQVSNFEDVDIKYYQKLPSRLEYLNLYNSNKDHRDNSSDVSPISDMSSTDYPVGTNKRLDLSPRRKASKIIPNFDNSYQVRDRRNGLDSNKKRKREGPISYNISMNRNDPSISPEGNQSPDEETRILQNQVKALATEIMDYEVNVASLHGKLATKQSDIDHLNKLQLKLLDDLEKTAITSKNIQELKKAGLRMQAADEFSLPNSSESFTKGDFPNANIAKQLLESNDIIIKLNEELNSIKDNPISKKQQLIMELKNMYQKLELRSQEMKEISDNVDAKLNEIIQREEDFNNNIEDHPKFIELRDTFLTSKVKLESELQYSKLHYWNLKNNSSQMKRKRNSNVSCCRSINSYVQGKTMRLYLYRLKGL</sequence>
<dbReference type="RefSeq" id="XP_003646021.1">
    <property type="nucleotide sequence ID" value="XM_003645973.1"/>
</dbReference>
<feature type="region of interest" description="Disordered" evidence="2">
    <location>
        <begin position="304"/>
        <end position="329"/>
    </location>
</feature>
<feature type="compositionally biased region" description="Polar residues" evidence="2">
    <location>
        <begin position="602"/>
        <end position="617"/>
    </location>
</feature>
<feature type="region of interest" description="Disordered" evidence="2">
    <location>
        <begin position="86"/>
        <end position="121"/>
    </location>
</feature>
<feature type="region of interest" description="Disordered" evidence="2">
    <location>
        <begin position="477"/>
        <end position="635"/>
    </location>
</feature>
<evidence type="ECO:0000259" key="3">
    <source>
        <dbReference type="Pfam" id="PF16991"/>
    </source>
</evidence>
<feature type="compositionally biased region" description="Polar residues" evidence="2">
    <location>
        <begin position="9"/>
        <end position="20"/>
    </location>
</feature>
<feature type="coiled-coil region" evidence="1">
    <location>
        <begin position="1052"/>
        <end position="1079"/>
    </location>
</feature>
<dbReference type="InParanoid" id="G8JT51"/>
<dbReference type="Pfam" id="PF16991">
    <property type="entry name" value="SIR4_SID"/>
    <property type="match status" value="1"/>
</dbReference>
<evidence type="ECO:0000256" key="1">
    <source>
        <dbReference type="SAM" id="Coils"/>
    </source>
</evidence>
<dbReference type="AlphaFoldDB" id="G8JT51"/>
<feature type="compositionally biased region" description="Basic and acidic residues" evidence="2">
    <location>
        <begin position="86"/>
        <end position="99"/>
    </location>
</feature>
<protein>
    <recommendedName>
        <fullName evidence="3">Sir4 SID domain-containing protein</fullName>
    </recommendedName>
</protein>
<dbReference type="CDD" id="cd13746">
    <property type="entry name" value="Sir4p-SID_like"/>
    <property type="match status" value="1"/>
</dbReference>
<name>G8JT51_ERECY</name>
<proteinExistence type="predicted"/>
<feature type="region of interest" description="Disordered" evidence="2">
    <location>
        <begin position="838"/>
        <end position="930"/>
    </location>
</feature>
<feature type="compositionally biased region" description="Basic residues" evidence="2">
    <location>
        <begin position="21"/>
        <end position="31"/>
    </location>
</feature>
<dbReference type="KEGG" id="erc:Ecym_4125"/>
<dbReference type="OrthoDB" id="4049601at2759"/>
<dbReference type="EMBL" id="CP002500">
    <property type="protein sequence ID" value="AET39204.1"/>
    <property type="molecule type" value="Genomic_DNA"/>
</dbReference>
<evidence type="ECO:0000313" key="5">
    <source>
        <dbReference type="Proteomes" id="UP000006790"/>
    </source>
</evidence>
<feature type="compositionally biased region" description="Polar residues" evidence="2">
    <location>
        <begin position="530"/>
        <end position="542"/>
    </location>
</feature>
<keyword evidence="1" id="KW-0175">Coiled coil</keyword>
<reference evidence="5" key="1">
    <citation type="journal article" date="2012" name="G3 (Bethesda)">
        <title>Pichia sorbitophila, an interspecies yeast hybrid reveals early steps of genome resolution following polyploidization.</title>
        <authorList>
            <person name="Leh Louis V."/>
            <person name="Despons L."/>
            <person name="Friedrich A."/>
            <person name="Martin T."/>
            <person name="Durrens P."/>
            <person name="Casaregola S."/>
            <person name="Neuveglise C."/>
            <person name="Fairhead C."/>
            <person name="Marck C."/>
            <person name="Cruz J.A."/>
            <person name="Straub M.L."/>
            <person name="Kugler V."/>
            <person name="Sacerdot C."/>
            <person name="Uzunov Z."/>
            <person name="Thierry A."/>
            <person name="Weiss S."/>
            <person name="Bleykasten C."/>
            <person name="De Montigny J."/>
            <person name="Jacques N."/>
            <person name="Jung P."/>
            <person name="Lemaire M."/>
            <person name="Mallet S."/>
            <person name="Morel G."/>
            <person name="Richard G.F."/>
            <person name="Sarkar A."/>
            <person name="Savel G."/>
            <person name="Schacherer J."/>
            <person name="Seret M.L."/>
            <person name="Talla E."/>
            <person name="Samson G."/>
            <person name="Jubin C."/>
            <person name="Poulain J."/>
            <person name="Vacherie B."/>
            <person name="Barbe V."/>
            <person name="Pelletier E."/>
            <person name="Sherman D.J."/>
            <person name="Westhof E."/>
            <person name="Weissenbach J."/>
            <person name="Baret P.V."/>
            <person name="Wincker P."/>
            <person name="Gaillardin C."/>
            <person name="Dujon B."/>
            <person name="Souciet J.L."/>
        </authorList>
    </citation>
    <scope>NUCLEOTIDE SEQUENCE [LARGE SCALE GENOMIC DNA]</scope>
    <source>
        <strain evidence="5">CBS 270.75 / DBVPG 7215 / KCTC 17166 / NRRL Y-17582</strain>
    </source>
</reference>
<accession>G8JT51</accession>
<feature type="compositionally biased region" description="Low complexity" evidence="2">
    <location>
        <begin position="846"/>
        <end position="856"/>
    </location>
</feature>
<feature type="compositionally biased region" description="Basic residues" evidence="2">
    <location>
        <begin position="517"/>
        <end position="526"/>
    </location>
</feature>
<feature type="compositionally biased region" description="Basic and acidic residues" evidence="2">
    <location>
        <begin position="46"/>
        <end position="55"/>
    </location>
</feature>
<organism evidence="4 5">
    <name type="scientific">Eremothecium cymbalariae (strain CBS 270.75 / DBVPG 7215 / KCTC 17166 / NRRL Y-17582)</name>
    <name type="common">Yeast</name>
    <dbReference type="NCBI Taxonomy" id="931890"/>
    <lineage>
        <taxon>Eukaryota</taxon>
        <taxon>Fungi</taxon>
        <taxon>Dikarya</taxon>
        <taxon>Ascomycota</taxon>
        <taxon>Saccharomycotina</taxon>
        <taxon>Saccharomycetes</taxon>
        <taxon>Saccharomycetales</taxon>
        <taxon>Saccharomycetaceae</taxon>
        <taxon>Eremothecium</taxon>
    </lineage>
</organism>
<feature type="compositionally biased region" description="Pro residues" evidence="2">
    <location>
        <begin position="579"/>
        <end position="591"/>
    </location>
</feature>
<dbReference type="InterPro" id="IPR031556">
    <property type="entry name" value="SIR4_SID"/>
</dbReference>
<feature type="compositionally biased region" description="Low complexity" evidence="2">
    <location>
        <begin position="317"/>
        <end position="329"/>
    </location>
</feature>
<feature type="compositionally biased region" description="Polar residues" evidence="2">
    <location>
        <begin position="909"/>
        <end position="927"/>
    </location>
</feature>
<evidence type="ECO:0000256" key="2">
    <source>
        <dbReference type="SAM" id="MobiDB-lite"/>
    </source>
</evidence>